<protein>
    <submittedName>
        <fullName evidence="2">IS3 family transposase</fullName>
    </submittedName>
</protein>
<accession>A0A220UHQ3</accession>
<sequence>MTTLINSSRKRTQRDYTLAFKLGVVERVEKGEMTYKQAQTHFGIQGRSTVLVWLRKHGRLDWSKPFQHPLMTKSKETPAETIKRLERELAEEKLRNQILNGMVDIMDNEYGAGLRKKLLIRYVWQAKGNGEINLAAACRAAGMSRQGIYQAVARMESRRAELSVIKDWVQYWRKYMPRLGARKLYTLIKSKLVEHDIKLGRDGFFTYLRSEGLLVKPKKSYTKTTFSKHWMKKHPNLLKEEGLHDAGHVLVSDITYLESDQGVHYLSLITDASSRKIVGHHVSKDMKAESVVKALKMAIKDKRYIGNAVHHSDRGLQYCSAVYQNALQASQIQPSMTDGYDCYQNALAERVNGILKQEFLLHRCRTFAELKILVRESIAIYNNMRPHLSLNMDSPNQVHNRKGQLLELA</sequence>
<dbReference type="PANTHER" id="PTHR46889:SF5">
    <property type="entry name" value="INTEGRASE PROTEIN"/>
    <property type="match status" value="1"/>
</dbReference>
<dbReference type="AlphaFoldDB" id="A0A220UHQ3"/>
<dbReference type="Gene3D" id="3.30.420.10">
    <property type="entry name" value="Ribonuclease H-like superfamily/Ribonuclease H"/>
    <property type="match status" value="1"/>
</dbReference>
<dbReference type="KEGG" id="sbj:CF168_01950"/>
<dbReference type="InterPro" id="IPR009057">
    <property type="entry name" value="Homeodomain-like_sf"/>
</dbReference>
<dbReference type="PROSITE" id="PS50994">
    <property type="entry name" value="INTEGRASE"/>
    <property type="match status" value="1"/>
</dbReference>
<evidence type="ECO:0000313" key="3">
    <source>
        <dbReference type="Proteomes" id="UP000198367"/>
    </source>
</evidence>
<dbReference type="EMBL" id="CP022358">
    <property type="protein sequence ID" value="ASK67718.1"/>
    <property type="molecule type" value="Genomic_DNA"/>
</dbReference>
<evidence type="ECO:0000259" key="1">
    <source>
        <dbReference type="PROSITE" id="PS50994"/>
    </source>
</evidence>
<reference evidence="2 3" key="1">
    <citation type="submission" date="2017-07" db="EMBL/GenBank/DDBJ databases">
        <title>Phenotypical and genomic characterization of a clinical isolate of Shewanella bicestrii sp. nov. producing an extended-spectrum beta-lactamase and a new oxacillinase variant.</title>
        <authorList>
            <person name="Jousset A.B."/>
            <person name="Bonnin R.A."/>
            <person name="Girlich D."/>
            <person name="Dabos L."/>
            <person name="Potron A."/>
            <person name="Dortet L."/>
            <person name="Glaser P."/>
            <person name="Naas T."/>
        </authorList>
    </citation>
    <scope>NUCLEOTIDE SEQUENCE [LARGE SCALE GENOMIC DNA]</scope>
    <source>
        <strain evidence="2 3">JAB-1</strain>
    </source>
</reference>
<dbReference type="InterPro" id="IPR012337">
    <property type="entry name" value="RNaseH-like_sf"/>
</dbReference>
<dbReference type="Proteomes" id="UP000198367">
    <property type="component" value="Chromosome"/>
</dbReference>
<dbReference type="InterPro" id="IPR050900">
    <property type="entry name" value="Transposase_IS3/IS150/IS904"/>
</dbReference>
<dbReference type="SUPFAM" id="SSF46689">
    <property type="entry name" value="Homeodomain-like"/>
    <property type="match status" value="1"/>
</dbReference>
<dbReference type="RefSeq" id="WP_089066791.1">
    <property type="nucleotide sequence ID" value="NZ_CP022358.1"/>
</dbReference>
<dbReference type="Pfam" id="PF00665">
    <property type="entry name" value="rve"/>
    <property type="match status" value="1"/>
</dbReference>
<proteinExistence type="predicted"/>
<dbReference type="PANTHER" id="PTHR46889">
    <property type="entry name" value="TRANSPOSASE INSF FOR INSERTION SEQUENCE IS3B-RELATED"/>
    <property type="match status" value="1"/>
</dbReference>
<dbReference type="NCBIfam" id="NF033516">
    <property type="entry name" value="transpos_IS3"/>
    <property type="match status" value="1"/>
</dbReference>
<dbReference type="GO" id="GO:0003676">
    <property type="term" value="F:nucleic acid binding"/>
    <property type="evidence" value="ECO:0007669"/>
    <property type="project" value="InterPro"/>
</dbReference>
<name>A0A220UHQ3_9GAMM</name>
<feature type="domain" description="Integrase catalytic" evidence="1">
    <location>
        <begin position="231"/>
        <end position="403"/>
    </location>
</feature>
<organism evidence="2 3">
    <name type="scientific">Shewanella bicestrii</name>
    <dbReference type="NCBI Taxonomy" id="2018305"/>
    <lineage>
        <taxon>Bacteria</taxon>
        <taxon>Pseudomonadati</taxon>
        <taxon>Pseudomonadota</taxon>
        <taxon>Gammaproteobacteria</taxon>
        <taxon>Alteromonadales</taxon>
        <taxon>Shewanellaceae</taxon>
        <taxon>Shewanella</taxon>
    </lineage>
</organism>
<gene>
    <name evidence="2" type="ORF">CF168_01950</name>
</gene>
<dbReference type="SUPFAM" id="SSF53098">
    <property type="entry name" value="Ribonuclease H-like"/>
    <property type="match status" value="1"/>
</dbReference>
<dbReference type="GO" id="GO:0015074">
    <property type="term" value="P:DNA integration"/>
    <property type="evidence" value="ECO:0007669"/>
    <property type="project" value="InterPro"/>
</dbReference>
<keyword evidence="3" id="KW-1185">Reference proteome</keyword>
<dbReference type="InterPro" id="IPR001584">
    <property type="entry name" value="Integrase_cat-core"/>
</dbReference>
<dbReference type="InterPro" id="IPR036397">
    <property type="entry name" value="RNaseH_sf"/>
</dbReference>
<evidence type="ECO:0000313" key="2">
    <source>
        <dbReference type="EMBL" id="ASK67718.1"/>
    </source>
</evidence>
<dbReference type="InterPro" id="IPR048020">
    <property type="entry name" value="Transpos_IS3"/>
</dbReference>